<organism evidence="2 3">
    <name type="scientific">Trifolium medium</name>
    <dbReference type="NCBI Taxonomy" id="97028"/>
    <lineage>
        <taxon>Eukaryota</taxon>
        <taxon>Viridiplantae</taxon>
        <taxon>Streptophyta</taxon>
        <taxon>Embryophyta</taxon>
        <taxon>Tracheophyta</taxon>
        <taxon>Spermatophyta</taxon>
        <taxon>Magnoliopsida</taxon>
        <taxon>eudicotyledons</taxon>
        <taxon>Gunneridae</taxon>
        <taxon>Pentapetalae</taxon>
        <taxon>rosids</taxon>
        <taxon>fabids</taxon>
        <taxon>Fabales</taxon>
        <taxon>Fabaceae</taxon>
        <taxon>Papilionoideae</taxon>
        <taxon>50 kb inversion clade</taxon>
        <taxon>NPAAA clade</taxon>
        <taxon>Hologalegina</taxon>
        <taxon>IRL clade</taxon>
        <taxon>Trifolieae</taxon>
        <taxon>Trifolium</taxon>
    </lineage>
</organism>
<accession>A0A392U8X3</accession>
<feature type="region of interest" description="Disordered" evidence="1">
    <location>
        <begin position="1"/>
        <end position="27"/>
    </location>
</feature>
<comment type="caution">
    <text evidence="2">The sequence shown here is derived from an EMBL/GenBank/DDBJ whole genome shotgun (WGS) entry which is preliminary data.</text>
</comment>
<evidence type="ECO:0000313" key="2">
    <source>
        <dbReference type="EMBL" id="MCI69277.1"/>
    </source>
</evidence>
<dbReference type="Proteomes" id="UP000265520">
    <property type="component" value="Unassembled WGS sequence"/>
</dbReference>
<name>A0A392U8X3_9FABA</name>
<sequence>LPNNKPNHKPWTNLPYPPPPPPPPHFEVQVKEKKEVEWISSD</sequence>
<dbReference type="AlphaFoldDB" id="A0A392U8X3"/>
<feature type="non-terminal residue" evidence="2">
    <location>
        <position position="1"/>
    </location>
</feature>
<keyword evidence="3" id="KW-1185">Reference proteome</keyword>
<reference evidence="2 3" key="1">
    <citation type="journal article" date="2018" name="Front. Plant Sci.">
        <title>Red Clover (Trifolium pratense) and Zigzag Clover (T. medium) - A Picture of Genomic Similarities and Differences.</title>
        <authorList>
            <person name="Dluhosova J."/>
            <person name="Istvanek J."/>
            <person name="Nedelnik J."/>
            <person name="Repkova J."/>
        </authorList>
    </citation>
    <scope>NUCLEOTIDE SEQUENCE [LARGE SCALE GENOMIC DNA]</scope>
    <source>
        <strain evidence="3">cv. 10/8</strain>
        <tissue evidence="2">Leaf</tissue>
    </source>
</reference>
<evidence type="ECO:0000256" key="1">
    <source>
        <dbReference type="SAM" id="MobiDB-lite"/>
    </source>
</evidence>
<proteinExistence type="predicted"/>
<evidence type="ECO:0000313" key="3">
    <source>
        <dbReference type="Proteomes" id="UP000265520"/>
    </source>
</evidence>
<feature type="compositionally biased region" description="Pro residues" evidence="1">
    <location>
        <begin position="15"/>
        <end position="25"/>
    </location>
</feature>
<dbReference type="EMBL" id="LXQA010752907">
    <property type="protein sequence ID" value="MCI69277.1"/>
    <property type="molecule type" value="Genomic_DNA"/>
</dbReference>
<protein>
    <submittedName>
        <fullName evidence="2">Uncharacterized protein</fullName>
    </submittedName>
</protein>